<name>A0A1B9GJB3_9TREE</name>
<feature type="compositionally biased region" description="Polar residues" evidence="1">
    <location>
        <begin position="22"/>
        <end position="54"/>
    </location>
</feature>
<sequence length="143" mass="15605">MPKRPITSTTSSNMSDEDQKQLLPSSPDSSQNEDTSSAANTTRTLKASGRSPSTPKRAKKDSTTTNHQVKRESGGTPVSSPDKGKAFPKEAKKVLVERALDLAYKGLPYAELAQELGISESRLKDQFKPGRSNIRKAILDLYQ</sequence>
<gene>
    <name evidence="2" type="ORF">I316_07152</name>
</gene>
<reference evidence="2 3" key="1">
    <citation type="submission" date="2013-07" db="EMBL/GenBank/DDBJ databases">
        <title>The Genome Sequence of Cryptococcus heveanensis BCC8398.</title>
        <authorList>
            <consortium name="The Broad Institute Genome Sequencing Platform"/>
            <person name="Cuomo C."/>
            <person name="Litvintseva A."/>
            <person name="Chen Y."/>
            <person name="Heitman J."/>
            <person name="Sun S."/>
            <person name="Springer D."/>
            <person name="Dromer F."/>
            <person name="Young S.K."/>
            <person name="Zeng Q."/>
            <person name="Gargeya S."/>
            <person name="Fitzgerald M."/>
            <person name="Abouelleil A."/>
            <person name="Alvarado L."/>
            <person name="Berlin A.M."/>
            <person name="Chapman S.B."/>
            <person name="Dewar J."/>
            <person name="Goldberg J."/>
            <person name="Griggs A."/>
            <person name="Gujja S."/>
            <person name="Hansen M."/>
            <person name="Howarth C."/>
            <person name="Imamovic A."/>
            <person name="Larimer J."/>
            <person name="McCowan C."/>
            <person name="Murphy C."/>
            <person name="Pearson M."/>
            <person name="Priest M."/>
            <person name="Roberts A."/>
            <person name="Saif S."/>
            <person name="Shea T."/>
            <person name="Sykes S."/>
            <person name="Wortman J."/>
            <person name="Nusbaum C."/>
            <person name="Birren B."/>
        </authorList>
    </citation>
    <scope>NUCLEOTIDE SEQUENCE [LARGE SCALE GENOMIC DNA]</scope>
    <source>
        <strain evidence="2 3">BCC8398</strain>
    </source>
</reference>
<protein>
    <submittedName>
        <fullName evidence="2">Uncharacterized protein</fullName>
    </submittedName>
</protein>
<evidence type="ECO:0000256" key="1">
    <source>
        <dbReference type="SAM" id="MobiDB-lite"/>
    </source>
</evidence>
<evidence type="ECO:0000313" key="3">
    <source>
        <dbReference type="Proteomes" id="UP000092666"/>
    </source>
</evidence>
<dbReference type="Proteomes" id="UP000092666">
    <property type="component" value="Unassembled WGS sequence"/>
</dbReference>
<dbReference type="AlphaFoldDB" id="A0A1B9GJB3"/>
<keyword evidence="3" id="KW-1185">Reference proteome</keyword>
<organism evidence="2 3">
    <name type="scientific">Kwoniella heveanensis BCC8398</name>
    <dbReference type="NCBI Taxonomy" id="1296120"/>
    <lineage>
        <taxon>Eukaryota</taxon>
        <taxon>Fungi</taxon>
        <taxon>Dikarya</taxon>
        <taxon>Basidiomycota</taxon>
        <taxon>Agaricomycotina</taxon>
        <taxon>Tremellomycetes</taxon>
        <taxon>Tremellales</taxon>
        <taxon>Cryptococcaceae</taxon>
        <taxon>Kwoniella</taxon>
    </lineage>
</organism>
<feature type="region of interest" description="Disordered" evidence="1">
    <location>
        <begin position="1"/>
        <end position="87"/>
    </location>
</feature>
<proteinExistence type="predicted"/>
<reference evidence="3" key="2">
    <citation type="submission" date="2013-12" db="EMBL/GenBank/DDBJ databases">
        <title>Evolution of pathogenesis and genome organization in the Tremellales.</title>
        <authorList>
            <person name="Cuomo C."/>
            <person name="Litvintseva A."/>
            <person name="Heitman J."/>
            <person name="Chen Y."/>
            <person name="Sun S."/>
            <person name="Springer D."/>
            <person name="Dromer F."/>
            <person name="Young S."/>
            <person name="Zeng Q."/>
            <person name="Chapman S."/>
            <person name="Gujja S."/>
            <person name="Saif S."/>
            <person name="Birren B."/>
        </authorList>
    </citation>
    <scope>NUCLEOTIDE SEQUENCE [LARGE SCALE GENOMIC DNA]</scope>
    <source>
        <strain evidence="3">BCC8398</strain>
    </source>
</reference>
<dbReference type="OrthoDB" id="2565000at2759"/>
<evidence type="ECO:0000313" key="2">
    <source>
        <dbReference type="EMBL" id="OCF31184.1"/>
    </source>
</evidence>
<dbReference type="EMBL" id="KV700137">
    <property type="protein sequence ID" value="OCF31184.1"/>
    <property type="molecule type" value="Genomic_DNA"/>
</dbReference>
<accession>A0A1B9GJB3</accession>
<feature type="compositionally biased region" description="Polar residues" evidence="1">
    <location>
        <begin position="1"/>
        <end position="14"/>
    </location>
</feature>